<dbReference type="InterPro" id="IPR046858">
    <property type="entry name" value="ChrB_N"/>
</dbReference>
<sequence length="310" mass="34078">MKWILLILTLPTENATARMRAWRALKSSGAAVLRDGVYLLPEQEGNKEKLSEIADDIDKNGGTTHLLQTSTDNEAFVTLFDRSTEFAELSGDIAQHRAKLNDETANEILKQARKLRKTFDQLVSIDFFSSESQKQTAAALLELETAAIRTLSPDEPHSITGEIPRLSLVDYRGRTWATRARPWMDRLASAWLIRRFIDSDARILWLASPADCPADALGFDFDGATFSHVGAKVTFETLLTSFGLDSPALSRLGAIVHFIDAGGIQPPEASGIERVLAGIRSTVADDDQLLMIASGIFDALITNFEQDISA</sequence>
<dbReference type="Pfam" id="PF09828">
    <property type="entry name" value="ChrB_C"/>
    <property type="match status" value="1"/>
</dbReference>
<reference evidence="3 4" key="1">
    <citation type="submission" date="2019-03" db="EMBL/GenBank/DDBJ databases">
        <title>Genomic Encyclopedia of Type Strains, Phase IV (KMG-IV): sequencing the most valuable type-strain genomes for metagenomic binning, comparative biology and taxonomic classification.</title>
        <authorList>
            <person name="Goeker M."/>
        </authorList>
    </citation>
    <scope>NUCLEOTIDE SEQUENCE [LARGE SCALE GENOMIC DNA]</scope>
    <source>
        <strain evidence="3 4">DSM 18555</strain>
    </source>
</reference>
<evidence type="ECO:0000313" key="4">
    <source>
        <dbReference type="Proteomes" id="UP000294737"/>
    </source>
</evidence>
<keyword evidence="4" id="KW-1185">Reference proteome</keyword>
<dbReference type="Proteomes" id="UP000294737">
    <property type="component" value="Unassembled WGS sequence"/>
</dbReference>
<feature type="domain" description="ChrB N-terminal" evidence="2">
    <location>
        <begin position="18"/>
        <end position="144"/>
    </location>
</feature>
<dbReference type="InterPro" id="IPR018634">
    <property type="entry name" value="ChrB_C"/>
</dbReference>
<protein>
    <recommendedName>
        <fullName evidence="5">Chromate resistance exported protein</fullName>
    </recommendedName>
</protein>
<feature type="domain" description="ChrB C-terminal" evidence="1">
    <location>
        <begin position="176"/>
        <end position="302"/>
    </location>
</feature>
<dbReference type="RefSeq" id="WP_112991779.1">
    <property type="nucleotide sequence ID" value="NZ_PTLZ01000002.1"/>
</dbReference>
<dbReference type="Pfam" id="PF20229">
    <property type="entry name" value="ChrB_N"/>
    <property type="match status" value="1"/>
</dbReference>
<name>A0A4R6G7D4_9BURK</name>
<evidence type="ECO:0008006" key="5">
    <source>
        <dbReference type="Google" id="ProtNLM"/>
    </source>
</evidence>
<accession>A0A4R6G7D4</accession>
<proteinExistence type="predicted"/>
<dbReference type="AlphaFoldDB" id="A0A4R6G7D4"/>
<evidence type="ECO:0000259" key="1">
    <source>
        <dbReference type="Pfam" id="PF09828"/>
    </source>
</evidence>
<gene>
    <name evidence="3" type="ORF">EV677_1724</name>
</gene>
<dbReference type="EMBL" id="SNWF01000005">
    <property type="protein sequence ID" value="TDN89664.1"/>
    <property type="molecule type" value="Genomic_DNA"/>
</dbReference>
<evidence type="ECO:0000313" key="3">
    <source>
        <dbReference type="EMBL" id="TDN89664.1"/>
    </source>
</evidence>
<dbReference type="OrthoDB" id="6605953at2"/>
<comment type="caution">
    <text evidence="3">The sequence shown here is derived from an EMBL/GenBank/DDBJ whole genome shotgun (WGS) entry which is preliminary data.</text>
</comment>
<evidence type="ECO:0000259" key="2">
    <source>
        <dbReference type="Pfam" id="PF20229"/>
    </source>
</evidence>
<organism evidence="3 4">
    <name type="scientific">Herminiimonas fonticola</name>
    <dbReference type="NCBI Taxonomy" id="303380"/>
    <lineage>
        <taxon>Bacteria</taxon>
        <taxon>Pseudomonadati</taxon>
        <taxon>Pseudomonadota</taxon>
        <taxon>Betaproteobacteria</taxon>
        <taxon>Burkholderiales</taxon>
        <taxon>Oxalobacteraceae</taxon>
        <taxon>Herminiimonas</taxon>
    </lineage>
</organism>